<feature type="transmembrane region" description="Helical" evidence="1">
    <location>
        <begin position="35"/>
        <end position="55"/>
    </location>
</feature>
<keyword evidence="1" id="KW-0812">Transmembrane</keyword>
<evidence type="ECO:0000313" key="3">
    <source>
        <dbReference type="Proteomes" id="UP000663881"/>
    </source>
</evidence>
<organism evidence="2 3">
    <name type="scientific">Adineta steineri</name>
    <dbReference type="NCBI Taxonomy" id="433720"/>
    <lineage>
        <taxon>Eukaryota</taxon>
        <taxon>Metazoa</taxon>
        <taxon>Spiralia</taxon>
        <taxon>Gnathifera</taxon>
        <taxon>Rotifera</taxon>
        <taxon>Eurotatoria</taxon>
        <taxon>Bdelloidea</taxon>
        <taxon>Adinetida</taxon>
        <taxon>Adinetidae</taxon>
        <taxon>Adineta</taxon>
    </lineage>
</organism>
<evidence type="ECO:0000313" key="2">
    <source>
        <dbReference type="EMBL" id="CAF4356578.1"/>
    </source>
</evidence>
<keyword evidence="1" id="KW-1133">Transmembrane helix</keyword>
<accession>A0A820LGJ6</accession>
<gene>
    <name evidence="2" type="ORF">OKA104_LOCUS49093</name>
</gene>
<protein>
    <submittedName>
        <fullName evidence="2">Uncharacterized protein</fullName>
    </submittedName>
</protein>
<proteinExistence type="predicted"/>
<reference evidence="2" key="1">
    <citation type="submission" date="2021-02" db="EMBL/GenBank/DDBJ databases">
        <authorList>
            <person name="Nowell W R."/>
        </authorList>
    </citation>
    <scope>NUCLEOTIDE SEQUENCE</scope>
</reference>
<feature type="transmembrane region" description="Helical" evidence="1">
    <location>
        <begin position="61"/>
        <end position="83"/>
    </location>
</feature>
<feature type="transmembrane region" description="Helical" evidence="1">
    <location>
        <begin position="6"/>
        <end position="28"/>
    </location>
</feature>
<dbReference type="EMBL" id="CAJOAY010022363">
    <property type="protein sequence ID" value="CAF4356578.1"/>
    <property type="molecule type" value="Genomic_DNA"/>
</dbReference>
<evidence type="ECO:0000256" key="1">
    <source>
        <dbReference type="SAM" id="Phobius"/>
    </source>
</evidence>
<keyword evidence="1" id="KW-0472">Membrane</keyword>
<feature type="non-terminal residue" evidence="2">
    <location>
        <position position="84"/>
    </location>
</feature>
<sequence>MIIYLLGLVMASYGITASIVCIIVGYVAKIKYSCPVCLLSATSVSIMILMIMLLWKPVPSQTYMLYVLACIAGITAVVAKPLVS</sequence>
<dbReference type="Proteomes" id="UP000663881">
    <property type="component" value="Unassembled WGS sequence"/>
</dbReference>
<comment type="caution">
    <text evidence="2">The sequence shown here is derived from an EMBL/GenBank/DDBJ whole genome shotgun (WGS) entry which is preliminary data.</text>
</comment>
<name>A0A820LGJ6_9BILA</name>
<dbReference type="AlphaFoldDB" id="A0A820LGJ6"/>